<comment type="cofactor">
    <cofactor evidence="1 4">
        <name>FAD</name>
        <dbReference type="ChEBI" id="CHEBI:57692"/>
    </cofactor>
</comment>
<feature type="domain" description="Amine oxidase" evidence="5">
    <location>
        <begin position="57"/>
        <end position="498"/>
    </location>
</feature>
<dbReference type="InterPro" id="IPR001613">
    <property type="entry name" value="Flavin_amine_oxidase"/>
</dbReference>
<evidence type="ECO:0000313" key="7">
    <source>
        <dbReference type="Proteomes" id="UP001174694"/>
    </source>
</evidence>
<feature type="binding site" evidence="3">
    <location>
        <position position="397"/>
    </location>
    <ligand>
        <name>substrate</name>
    </ligand>
</feature>
<accession>A0AA38VDR7</accession>
<dbReference type="Proteomes" id="UP001174694">
    <property type="component" value="Unassembled WGS sequence"/>
</dbReference>
<protein>
    <recommendedName>
        <fullName evidence="4">Amine oxidase</fullName>
        <ecNumber evidence="4">1.4.3.-</ecNumber>
    </recommendedName>
</protein>
<evidence type="ECO:0000256" key="4">
    <source>
        <dbReference type="RuleBase" id="RU362067"/>
    </source>
</evidence>
<name>A0AA38VDR7_9PEZI</name>
<evidence type="ECO:0000313" key="6">
    <source>
        <dbReference type="EMBL" id="KAJ9132623.1"/>
    </source>
</evidence>
<evidence type="ECO:0000259" key="5">
    <source>
        <dbReference type="Pfam" id="PF01593"/>
    </source>
</evidence>
<keyword evidence="2 4" id="KW-0560">Oxidoreductase</keyword>
<proteinExistence type="inferred from homology"/>
<evidence type="ECO:0000256" key="1">
    <source>
        <dbReference type="ARBA" id="ARBA00001974"/>
    </source>
</evidence>
<dbReference type="PRINTS" id="PR00757">
    <property type="entry name" value="AMINEOXDASEF"/>
</dbReference>
<dbReference type="InterPro" id="IPR036188">
    <property type="entry name" value="FAD/NAD-bd_sf"/>
</dbReference>
<evidence type="ECO:0000256" key="2">
    <source>
        <dbReference type="ARBA" id="ARBA00023002"/>
    </source>
</evidence>
<gene>
    <name evidence="6" type="ORF">NKR23_g11090</name>
</gene>
<dbReference type="Gene3D" id="6.10.140.1210">
    <property type="match status" value="1"/>
</dbReference>
<dbReference type="GO" id="GO:0016491">
    <property type="term" value="F:oxidoreductase activity"/>
    <property type="evidence" value="ECO:0007669"/>
    <property type="project" value="UniProtKB-KW"/>
</dbReference>
<dbReference type="Gene3D" id="3.50.50.60">
    <property type="entry name" value="FAD/NAD(P)-binding domain"/>
    <property type="match status" value="2"/>
</dbReference>
<dbReference type="PANTHER" id="PTHR10742">
    <property type="entry name" value="FLAVIN MONOAMINE OXIDASE"/>
    <property type="match status" value="1"/>
</dbReference>
<organism evidence="6 7">
    <name type="scientific">Pleurostoma richardsiae</name>
    <dbReference type="NCBI Taxonomy" id="41990"/>
    <lineage>
        <taxon>Eukaryota</taxon>
        <taxon>Fungi</taxon>
        <taxon>Dikarya</taxon>
        <taxon>Ascomycota</taxon>
        <taxon>Pezizomycotina</taxon>
        <taxon>Sordariomycetes</taxon>
        <taxon>Sordariomycetidae</taxon>
        <taxon>Calosphaeriales</taxon>
        <taxon>Pleurostomataceae</taxon>
        <taxon>Pleurostoma</taxon>
    </lineage>
</organism>
<dbReference type="PANTHER" id="PTHR10742:SF410">
    <property type="entry name" value="LYSINE-SPECIFIC HISTONE DEMETHYLASE 2"/>
    <property type="match status" value="1"/>
</dbReference>
<keyword evidence="4" id="KW-0285">Flavoprotein</keyword>
<sequence length="526" mass="58836">MSPNHSGYTSRDGFQWTKETGLRDGVPSLGVIRPSSNLTSTTRHDLFDVVVIGGGYAGLTAIRDLTLAGHKVLLIEARDRIGGRSWSANIQGYPYEMGGTWIHWNQPFIWRELFRYGLSSKIDISPVKEGGLSKCLVNMEGTRTVKMSHDKEDDISESAIKKFVNVDGRLARTVIPFPHDPHYNREAVAHYDKMSLADRFVEVADEMTPLERSMFEAFLSITCGSRTWEEASFFEFLRWWALMNYNYTDFIALGLTYKFKCGQSGFARHFFDEALETGNLTYVFDSPVSNVVDREGTVKVTTTARGNCGVSATFQGYRVICTVPLNVLYKVDFSPPLPQPKMEASKLGHVNQVTKVHAEVANPELRSVGAFSWPTGKLTYGFGDGTTPAGNTHMVAFGGAHPGVHLQPEENMDETLAAWRDLLAGHKVDIRRVVFHNWHKDEFALGAWEWLRPNMSTKYLDPLRARHGNVLFGSADWAMGWRGFIDGAIEDGGRVAKEASTEIRMARRGNATTSDGKFVVSERSRI</sequence>
<dbReference type="InterPro" id="IPR050281">
    <property type="entry name" value="Flavin_monoamine_oxidase"/>
</dbReference>
<comment type="caution">
    <text evidence="6">The sequence shown here is derived from an EMBL/GenBank/DDBJ whole genome shotgun (WGS) entry which is preliminary data.</text>
</comment>
<dbReference type="InterPro" id="IPR002937">
    <property type="entry name" value="Amino_oxidase"/>
</dbReference>
<dbReference type="Gene3D" id="3.90.660.10">
    <property type="match status" value="2"/>
</dbReference>
<reference evidence="6" key="1">
    <citation type="submission" date="2022-07" db="EMBL/GenBank/DDBJ databases">
        <title>Fungi with potential for degradation of polypropylene.</title>
        <authorList>
            <person name="Gostincar C."/>
        </authorList>
    </citation>
    <scope>NUCLEOTIDE SEQUENCE</scope>
    <source>
        <strain evidence="6">EXF-13308</strain>
    </source>
</reference>
<keyword evidence="7" id="KW-1185">Reference proteome</keyword>
<feature type="binding site" evidence="3">
    <location>
        <position position="288"/>
    </location>
    <ligand>
        <name>FAD</name>
        <dbReference type="ChEBI" id="CHEBI:57692"/>
    </ligand>
</feature>
<dbReference type="AlphaFoldDB" id="A0AA38VDR7"/>
<evidence type="ECO:0000256" key="3">
    <source>
        <dbReference type="PIRSR" id="PIRSR601613-1"/>
    </source>
</evidence>
<dbReference type="EC" id="1.4.3.-" evidence="4"/>
<dbReference type="Pfam" id="PF01593">
    <property type="entry name" value="Amino_oxidase"/>
    <property type="match status" value="1"/>
</dbReference>
<comment type="similarity">
    <text evidence="4">Belongs to the flavin monoamine oxidase family.</text>
</comment>
<keyword evidence="4" id="KW-0274">FAD</keyword>
<dbReference type="EMBL" id="JANBVO010000055">
    <property type="protein sequence ID" value="KAJ9132623.1"/>
    <property type="molecule type" value="Genomic_DNA"/>
</dbReference>
<feature type="binding site" evidence="3">
    <location>
        <begin position="76"/>
        <end position="77"/>
    </location>
    <ligand>
        <name>FAD</name>
        <dbReference type="ChEBI" id="CHEBI:57692"/>
    </ligand>
</feature>
<dbReference type="SUPFAM" id="SSF51905">
    <property type="entry name" value="FAD/NAD(P)-binding domain"/>
    <property type="match status" value="1"/>
</dbReference>